<gene>
    <name evidence="1" type="ORF">FRX31_014645</name>
</gene>
<sequence length="161" mass="18894">MNDDDFKSVMIDWLEDEDDEVRKHLVTPEEVQLLDPKYYYDCGYIDRTTRKNNCLCGNPVTNISYPMAFIRKAYINLKLKNKCLYGNPITNKETHILEVLKDKPLTLICSTASLRSMKEYTVGVREILDSFYQNTYVQAAGFSKPSLPRKFRFREDNHCCR</sequence>
<evidence type="ECO:0000313" key="2">
    <source>
        <dbReference type="Proteomes" id="UP000554482"/>
    </source>
</evidence>
<accession>A0A7J6WEE1</accession>
<evidence type="ECO:0000313" key="1">
    <source>
        <dbReference type="EMBL" id="KAF5195769.1"/>
    </source>
</evidence>
<proteinExistence type="predicted"/>
<dbReference type="AlphaFoldDB" id="A0A7J6WEE1"/>
<dbReference type="Proteomes" id="UP000554482">
    <property type="component" value="Unassembled WGS sequence"/>
</dbReference>
<name>A0A7J6WEE1_THATH</name>
<dbReference type="EMBL" id="JABWDY010016858">
    <property type="protein sequence ID" value="KAF5195769.1"/>
    <property type="molecule type" value="Genomic_DNA"/>
</dbReference>
<reference evidence="1 2" key="1">
    <citation type="submission" date="2020-06" db="EMBL/GenBank/DDBJ databases">
        <title>Transcriptomic and genomic resources for Thalictrum thalictroides and T. hernandezii: Facilitating candidate gene discovery in an emerging model plant lineage.</title>
        <authorList>
            <person name="Arias T."/>
            <person name="Riano-Pachon D.M."/>
            <person name="Di Stilio V.S."/>
        </authorList>
    </citation>
    <scope>NUCLEOTIDE SEQUENCE [LARGE SCALE GENOMIC DNA]</scope>
    <source>
        <strain evidence="2">cv. WT478/WT964</strain>
        <tissue evidence="1">Leaves</tissue>
    </source>
</reference>
<feature type="non-terminal residue" evidence="1">
    <location>
        <position position="1"/>
    </location>
</feature>
<comment type="caution">
    <text evidence="1">The sequence shown here is derived from an EMBL/GenBank/DDBJ whole genome shotgun (WGS) entry which is preliminary data.</text>
</comment>
<keyword evidence="2" id="KW-1185">Reference proteome</keyword>
<protein>
    <submittedName>
        <fullName evidence="1">Uncharacterized protein</fullName>
    </submittedName>
</protein>
<organism evidence="1 2">
    <name type="scientific">Thalictrum thalictroides</name>
    <name type="common">Rue-anemone</name>
    <name type="synonym">Anemone thalictroides</name>
    <dbReference type="NCBI Taxonomy" id="46969"/>
    <lineage>
        <taxon>Eukaryota</taxon>
        <taxon>Viridiplantae</taxon>
        <taxon>Streptophyta</taxon>
        <taxon>Embryophyta</taxon>
        <taxon>Tracheophyta</taxon>
        <taxon>Spermatophyta</taxon>
        <taxon>Magnoliopsida</taxon>
        <taxon>Ranunculales</taxon>
        <taxon>Ranunculaceae</taxon>
        <taxon>Thalictroideae</taxon>
        <taxon>Thalictrum</taxon>
    </lineage>
</organism>